<evidence type="ECO:0000313" key="1">
    <source>
        <dbReference type="EMBL" id="TFK78256.1"/>
    </source>
</evidence>
<keyword evidence="2" id="KW-1185">Reference proteome</keyword>
<gene>
    <name evidence="1" type="ORF">K466DRAFT_439371</name>
</gene>
<name>A0A5C3NL80_9APHY</name>
<accession>A0A5C3NL80</accession>
<feature type="non-terminal residue" evidence="1">
    <location>
        <position position="301"/>
    </location>
</feature>
<dbReference type="Proteomes" id="UP000308197">
    <property type="component" value="Unassembled WGS sequence"/>
</dbReference>
<reference evidence="1 2" key="1">
    <citation type="journal article" date="2019" name="Nat. Ecol. Evol.">
        <title>Megaphylogeny resolves global patterns of mushroom evolution.</title>
        <authorList>
            <person name="Varga T."/>
            <person name="Krizsan K."/>
            <person name="Foldi C."/>
            <person name="Dima B."/>
            <person name="Sanchez-Garcia M."/>
            <person name="Sanchez-Ramirez S."/>
            <person name="Szollosi G.J."/>
            <person name="Szarkandi J.G."/>
            <person name="Papp V."/>
            <person name="Albert L."/>
            <person name="Andreopoulos W."/>
            <person name="Angelini C."/>
            <person name="Antonin V."/>
            <person name="Barry K.W."/>
            <person name="Bougher N.L."/>
            <person name="Buchanan P."/>
            <person name="Buyck B."/>
            <person name="Bense V."/>
            <person name="Catcheside P."/>
            <person name="Chovatia M."/>
            <person name="Cooper J."/>
            <person name="Damon W."/>
            <person name="Desjardin D."/>
            <person name="Finy P."/>
            <person name="Geml J."/>
            <person name="Haridas S."/>
            <person name="Hughes K."/>
            <person name="Justo A."/>
            <person name="Karasinski D."/>
            <person name="Kautmanova I."/>
            <person name="Kiss B."/>
            <person name="Kocsube S."/>
            <person name="Kotiranta H."/>
            <person name="LaButti K.M."/>
            <person name="Lechner B.E."/>
            <person name="Liimatainen K."/>
            <person name="Lipzen A."/>
            <person name="Lukacs Z."/>
            <person name="Mihaltcheva S."/>
            <person name="Morgado L.N."/>
            <person name="Niskanen T."/>
            <person name="Noordeloos M.E."/>
            <person name="Ohm R.A."/>
            <person name="Ortiz-Santana B."/>
            <person name="Ovrebo C."/>
            <person name="Racz N."/>
            <person name="Riley R."/>
            <person name="Savchenko A."/>
            <person name="Shiryaev A."/>
            <person name="Soop K."/>
            <person name="Spirin V."/>
            <person name="Szebenyi C."/>
            <person name="Tomsovsky M."/>
            <person name="Tulloss R.E."/>
            <person name="Uehling J."/>
            <person name="Grigoriev I.V."/>
            <person name="Vagvolgyi C."/>
            <person name="Papp T."/>
            <person name="Martin F.M."/>
            <person name="Miettinen O."/>
            <person name="Hibbett D.S."/>
            <person name="Nagy L.G."/>
        </authorList>
    </citation>
    <scope>NUCLEOTIDE SEQUENCE [LARGE SCALE GENOMIC DNA]</scope>
    <source>
        <strain evidence="1 2">HHB13444</strain>
    </source>
</reference>
<dbReference type="InParanoid" id="A0A5C3NL80"/>
<dbReference type="EMBL" id="ML212673">
    <property type="protein sequence ID" value="TFK78256.1"/>
    <property type="molecule type" value="Genomic_DNA"/>
</dbReference>
<protein>
    <submittedName>
        <fullName evidence="1">Uncharacterized protein</fullName>
    </submittedName>
</protein>
<proteinExistence type="predicted"/>
<evidence type="ECO:0000313" key="2">
    <source>
        <dbReference type="Proteomes" id="UP000308197"/>
    </source>
</evidence>
<organism evidence="1 2">
    <name type="scientific">Polyporus arcularius HHB13444</name>
    <dbReference type="NCBI Taxonomy" id="1314778"/>
    <lineage>
        <taxon>Eukaryota</taxon>
        <taxon>Fungi</taxon>
        <taxon>Dikarya</taxon>
        <taxon>Basidiomycota</taxon>
        <taxon>Agaricomycotina</taxon>
        <taxon>Agaricomycetes</taxon>
        <taxon>Polyporales</taxon>
        <taxon>Polyporaceae</taxon>
        <taxon>Polyporus</taxon>
    </lineage>
</organism>
<dbReference type="AlphaFoldDB" id="A0A5C3NL80"/>
<sequence length="301" mass="33022">APIPMPYRGSRKAPTVDPGDPLSVARFFDDLDRAFRRAQVDDEAERIDYVLSYVPNEVWRQWQVLASLPESSTYNGFKQLVLGLYPEVNAQPFVSFERYEQLVADGVQRQFTSLESYSAFYRDYYPLTASLVARAELTVRTASNNLLSMLDSEVLAAVKSRLSMRYPDHHRLNPWPLADVNAAIVWTLLWPPEQHLPLPCPSLTPPLPIPTVAPSSSLVAPSPSPTIMVSSDPPPSQAIISRTPVPAPSPVQSITAHHCPAPARIPTPPASSHPHPVTVFTATSPDVAHASGCHYCGKLGC</sequence>
<feature type="non-terminal residue" evidence="1">
    <location>
        <position position="1"/>
    </location>
</feature>